<evidence type="ECO:0000256" key="1">
    <source>
        <dbReference type="ARBA" id="ARBA00009437"/>
    </source>
</evidence>
<dbReference type="PANTHER" id="PTHR30346:SF29">
    <property type="entry name" value="LYSR SUBSTRATE-BINDING"/>
    <property type="match status" value="1"/>
</dbReference>
<dbReference type="CDD" id="cd05466">
    <property type="entry name" value="PBP2_LTTR_substrate"/>
    <property type="match status" value="1"/>
</dbReference>
<dbReference type="FunFam" id="1.10.10.10:FF:000001">
    <property type="entry name" value="LysR family transcriptional regulator"/>
    <property type="match status" value="1"/>
</dbReference>
<dbReference type="GO" id="GO:0003677">
    <property type="term" value="F:DNA binding"/>
    <property type="evidence" value="ECO:0007669"/>
    <property type="project" value="UniProtKB-KW"/>
</dbReference>
<evidence type="ECO:0000313" key="7">
    <source>
        <dbReference type="Proteomes" id="UP000294947"/>
    </source>
</evidence>
<dbReference type="OrthoDB" id="3636008at2"/>
<dbReference type="Gene3D" id="3.40.190.10">
    <property type="entry name" value="Periplasmic binding protein-like II"/>
    <property type="match status" value="2"/>
</dbReference>
<dbReference type="Gene3D" id="1.10.10.10">
    <property type="entry name" value="Winged helix-like DNA-binding domain superfamily/Winged helix DNA-binding domain"/>
    <property type="match status" value="1"/>
</dbReference>
<sequence length="316" mass="34172">MVAVKPGEAYRYRLDWFVSFVSVVEHGGFSAAAQALFRSQSRISTHVSELERALGVQLFDRSHHPVALTAEGRALLPHARGILQHLRAASEEAGRAAHRVRGRVRLGAYPSAAAHLFPFLFERSAAQFPGIELEPWEGATLELEAALIAGDIDLAVRPVLPVAAGDALTFQPLWREPLVAVVAAGEDQPAGPLRLADLAARPLITIGENTDRENGHFESSLAFEQAGLVPDVIFRTNQPQTLIALVRRGIAVGVTNALAMVMANTSGVRLIPISDVPQGREVALWWRKDATPTEAREAIRALVAEAPLPDFTHLDA</sequence>
<keyword evidence="7" id="KW-1185">Reference proteome</keyword>
<dbReference type="PANTHER" id="PTHR30346">
    <property type="entry name" value="TRANSCRIPTIONAL DUAL REGULATOR HCAR-RELATED"/>
    <property type="match status" value="1"/>
</dbReference>
<dbReference type="Pfam" id="PF00126">
    <property type="entry name" value="HTH_1"/>
    <property type="match status" value="1"/>
</dbReference>
<evidence type="ECO:0000256" key="4">
    <source>
        <dbReference type="ARBA" id="ARBA00023163"/>
    </source>
</evidence>
<name>A0A4R4Y4V8_9PSEU</name>
<evidence type="ECO:0000256" key="3">
    <source>
        <dbReference type="ARBA" id="ARBA00023125"/>
    </source>
</evidence>
<dbReference type="InterPro" id="IPR000847">
    <property type="entry name" value="LysR_HTH_N"/>
</dbReference>
<proteinExistence type="inferred from homology"/>
<evidence type="ECO:0000313" key="6">
    <source>
        <dbReference type="EMBL" id="TDD38579.1"/>
    </source>
</evidence>
<dbReference type="InterPro" id="IPR036390">
    <property type="entry name" value="WH_DNA-bd_sf"/>
</dbReference>
<dbReference type="EMBL" id="SMKW01000085">
    <property type="protein sequence ID" value="TDD38579.1"/>
    <property type="molecule type" value="Genomic_DNA"/>
</dbReference>
<evidence type="ECO:0000256" key="2">
    <source>
        <dbReference type="ARBA" id="ARBA00023015"/>
    </source>
</evidence>
<evidence type="ECO:0000259" key="5">
    <source>
        <dbReference type="PROSITE" id="PS50931"/>
    </source>
</evidence>
<dbReference type="Proteomes" id="UP000294947">
    <property type="component" value="Unassembled WGS sequence"/>
</dbReference>
<reference evidence="6 7" key="1">
    <citation type="submission" date="2019-03" db="EMBL/GenBank/DDBJ databases">
        <title>Draft genome sequences of novel Actinobacteria.</title>
        <authorList>
            <person name="Sahin N."/>
            <person name="Ay H."/>
            <person name="Saygin H."/>
        </authorList>
    </citation>
    <scope>NUCLEOTIDE SEQUENCE [LARGE SCALE GENOMIC DNA]</scope>
    <source>
        <strain evidence="6 7">7K502</strain>
    </source>
</reference>
<protein>
    <submittedName>
        <fullName evidence="6">LysR family transcriptional regulator</fullName>
    </submittedName>
</protein>
<keyword evidence="4" id="KW-0804">Transcription</keyword>
<keyword evidence="3" id="KW-0238">DNA-binding</keyword>
<dbReference type="SUPFAM" id="SSF53850">
    <property type="entry name" value="Periplasmic binding protein-like II"/>
    <property type="match status" value="1"/>
</dbReference>
<comment type="similarity">
    <text evidence="1">Belongs to the LysR transcriptional regulatory family.</text>
</comment>
<comment type="caution">
    <text evidence="6">The sequence shown here is derived from an EMBL/GenBank/DDBJ whole genome shotgun (WGS) entry which is preliminary data.</text>
</comment>
<keyword evidence="2" id="KW-0805">Transcription regulation</keyword>
<dbReference type="PROSITE" id="PS50931">
    <property type="entry name" value="HTH_LYSR"/>
    <property type="match status" value="1"/>
</dbReference>
<dbReference type="GO" id="GO:0032993">
    <property type="term" value="C:protein-DNA complex"/>
    <property type="evidence" value="ECO:0007669"/>
    <property type="project" value="TreeGrafter"/>
</dbReference>
<dbReference type="PRINTS" id="PR00039">
    <property type="entry name" value="HTHLYSR"/>
</dbReference>
<dbReference type="SUPFAM" id="SSF46785">
    <property type="entry name" value="Winged helix' DNA-binding domain"/>
    <property type="match status" value="1"/>
</dbReference>
<feature type="domain" description="HTH lysR-type" evidence="5">
    <location>
        <begin position="12"/>
        <end position="69"/>
    </location>
</feature>
<dbReference type="GO" id="GO:0003700">
    <property type="term" value="F:DNA-binding transcription factor activity"/>
    <property type="evidence" value="ECO:0007669"/>
    <property type="project" value="InterPro"/>
</dbReference>
<gene>
    <name evidence="6" type="ORF">E1288_38670</name>
</gene>
<organism evidence="6 7">
    <name type="scientific">Saccharopolyspora elongata</name>
    <dbReference type="NCBI Taxonomy" id="2530387"/>
    <lineage>
        <taxon>Bacteria</taxon>
        <taxon>Bacillati</taxon>
        <taxon>Actinomycetota</taxon>
        <taxon>Actinomycetes</taxon>
        <taxon>Pseudonocardiales</taxon>
        <taxon>Pseudonocardiaceae</taxon>
        <taxon>Saccharopolyspora</taxon>
    </lineage>
</organism>
<accession>A0A4R4Y4V8</accession>
<dbReference type="InterPro" id="IPR005119">
    <property type="entry name" value="LysR_subst-bd"/>
</dbReference>
<dbReference type="Pfam" id="PF03466">
    <property type="entry name" value="LysR_substrate"/>
    <property type="match status" value="1"/>
</dbReference>
<dbReference type="InterPro" id="IPR036388">
    <property type="entry name" value="WH-like_DNA-bd_sf"/>
</dbReference>
<dbReference type="AlphaFoldDB" id="A0A4R4Y4V8"/>